<dbReference type="GO" id="GO:0003677">
    <property type="term" value="F:DNA binding"/>
    <property type="evidence" value="ECO:0007669"/>
    <property type="project" value="InterPro"/>
</dbReference>
<dbReference type="RefSeq" id="WP_006862843.1">
    <property type="nucleotide sequence ID" value="NZ_ACCL02000014.1"/>
</dbReference>
<dbReference type="EMBL" id="ACCL02000014">
    <property type="protein sequence ID" value="EET59934.1"/>
    <property type="molecule type" value="Genomic_DNA"/>
</dbReference>
<dbReference type="SUPFAM" id="SSF47413">
    <property type="entry name" value="lambda repressor-like DNA-binding domains"/>
    <property type="match status" value="1"/>
</dbReference>
<dbReference type="InterPro" id="IPR010982">
    <property type="entry name" value="Lambda_DNA-bd_dom_sf"/>
</dbReference>
<dbReference type="Gene3D" id="1.25.40.10">
    <property type="entry name" value="Tetratricopeptide repeat domain"/>
    <property type="match status" value="2"/>
</dbReference>
<protein>
    <recommendedName>
        <fullName evidence="4">Tetratricopeptide repeat protein</fullName>
    </recommendedName>
</protein>
<dbReference type="AlphaFoldDB" id="C6LHE7"/>
<evidence type="ECO:0000313" key="2">
    <source>
        <dbReference type="EMBL" id="EET59934.1"/>
    </source>
</evidence>
<dbReference type="CDD" id="cd00093">
    <property type="entry name" value="HTH_XRE"/>
    <property type="match status" value="1"/>
</dbReference>
<reference evidence="2" key="1">
    <citation type="submission" date="2009-07" db="EMBL/GenBank/DDBJ databases">
        <authorList>
            <person name="Weinstock G."/>
            <person name="Sodergren E."/>
            <person name="Clifton S."/>
            <person name="Fulton L."/>
            <person name="Fulton B."/>
            <person name="Courtney L."/>
            <person name="Fronick C."/>
            <person name="Harrison M."/>
            <person name="Strong C."/>
            <person name="Farmer C."/>
            <person name="Delahaunty K."/>
            <person name="Markovic C."/>
            <person name="Hall O."/>
            <person name="Minx P."/>
            <person name="Tomlinson C."/>
            <person name="Mitreva M."/>
            <person name="Nelson J."/>
            <person name="Hou S."/>
            <person name="Wollam A."/>
            <person name="Pepin K.H."/>
            <person name="Johnson M."/>
            <person name="Bhonagiri V."/>
            <person name="Nash W.E."/>
            <person name="Warren W."/>
            <person name="Chinwalla A."/>
            <person name="Mardis E.R."/>
            <person name="Wilson R.K."/>
        </authorList>
    </citation>
    <scope>NUCLEOTIDE SEQUENCE [LARGE SCALE GENOMIC DNA]</scope>
    <source>
        <strain evidence="2">DSM 14469</strain>
    </source>
</reference>
<name>C6LHE7_9FIRM</name>
<comment type="caution">
    <text evidence="2">The sequence shown here is derived from an EMBL/GenBank/DDBJ whole genome shotgun (WGS) entry which is preliminary data.</text>
</comment>
<keyword evidence="3" id="KW-1185">Reference proteome</keyword>
<dbReference type="InterPro" id="IPR011990">
    <property type="entry name" value="TPR-like_helical_dom_sf"/>
</dbReference>
<accession>C6LHE7</accession>
<organism evidence="2 3">
    <name type="scientific">Marvinbryantia formatexigens DSM 14469</name>
    <dbReference type="NCBI Taxonomy" id="478749"/>
    <lineage>
        <taxon>Bacteria</taxon>
        <taxon>Bacillati</taxon>
        <taxon>Bacillota</taxon>
        <taxon>Clostridia</taxon>
        <taxon>Lachnospirales</taxon>
        <taxon>Lachnospiraceae</taxon>
        <taxon>Marvinbryantia</taxon>
    </lineage>
</organism>
<dbReference type="OrthoDB" id="252257at2"/>
<evidence type="ECO:0000256" key="1">
    <source>
        <dbReference type="SAM" id="MobiDB-lite"/>
    </source>
</evidence>
<evidence type="ECO:0000313" key="3">
    <source>
        <dbReference type="Proteomes" id="UP000005561"/>
    </source>
</evidence>
<dbReference type="Proteomes" id="UP000005561">
    <property type="component" value="Unassembled WGS sequence"/>
</dbReference>
<dbReference type="SUPFAM" id="SSF48452">
    <property type="entry name" value="TPR-like"/>
    <property type="match status" value="1"/>
</dbReference>
<sequence length="446" mass="52071">MTGKSTLAGALLKLERLRQDRGQKEVCCGICVPSYLSKIEHGTVCPDEKILAELFARLGIVYEENPEVLEGLGKLIDEYFYCLQYHLDTGEVYEKLRRQERTLSYSRYAADWLLICAFGQTDGSYERAEAEPEQADESHGKAEAEPERMGESHRKAEAEKTVQEVLRQLTCLQEYMEPRQLAYYKILCAETEKKADEAVRLCREACETLNNSWAMLRLCTAYFRQGNYSEIHRMEQRVVAAAVEEGNTWQLADCFFVNGTAYACLGMEEMMMVYYERTIRLLQNTAWRKELSDVYYNIGATYIGLRKYDLAYEYLELADTDTIPEDYRFAILHKKAIVFLRTGRREGAEKFLAEMKKILVSKETASKTNWLIYEEAEMEAEEGFLNNPEYLKLLEKLIRAIKEELHFGYLYFYREVIVEAYRRQRKYKQALEFEQEISSGIIKKSF</sequence>
<dbReference type="InterPro" id="IPR001387">
    <property type="entry name" value="Cro/C1-type_HTH"/>
</dbReference>
<proteinExistence type="predicted"/>
<feature type="region of interest" description="Disordered" evidence="1">
    <location>
        <begin position="127"/>
        <end position="157"/>
    </location>
</feature>
<gene>
    <name evidence="2" type="ORF">BRYFOR_08058</name>
</gene>
<evidence type="ECO:0008006" key="4">
    <source>
        <dbReference type="Google" id="ProtNLM"/>
    </source>
</evidence>
<dbReference type="eggNOG" id="COG1396">
    <property type="taxonomic scope" value="Bacteria"/>
</dbReference>
<dbReference type="STRING" id="168384.SAMN05660368_00720"/>